<feature type="transmembrane region" description="Helical" evidence="1">
    <location>
        <begin position="34"/>
        <end position="55"/>
    </location>
</feature>
<evidence type="ECO:0000313" key="4">
    <source>
        <dbReference type="Proteomes" id="UP000290932"/>
    </source>
</evidence>
<evidence type="ECO:0000313" key="3">
    <source>
        <dbReference type="EMBL" id="RXE55846.1"/>
    </source>
</evidence>
<comment type="caution">
    <text evidence="3">The sequence shown here is derived from an EMBL/GenBank/DDBJ whole genome shotgun (WGS) entry which is preliminary data.</text>
</comment>
<dbReference type="InterPro" id="IPR058288">
    <property type="entry name" value="DUF7982"/>
</dbReference>
<keyword evidence="1" id="KW-0472">Membrane</keyword>
<feature type="domain" description="DUF7982" evidence="2">
    <location>
        <begin position="5"/>
        <end position="192"/>
    </location>
</feature>
<reference evidence="3 4" key="1">
    <citation type="journal article" date="2015" name="Int. J. Syst. Evol. Microbiol.">
        <title>Methanoculleus taiwanensis sp. nov., a methanogen isolated from deep marine sediment at the deformation front area near Taiwan.</title>
        <authorList>
            <person name="Weng C.Y."/>
            <person name="Chen S.C."/>
            <person name="Lai M.C."/>
            <person name="Wu S.Y."/>
            <person name="Lin S."/>
            <person name="Yang T.F."/>
            <person name="Chen P.C."/>
        </authorList>
    </citation>
    <scope>NUCLEOTIDE SEQUENCE [LARGE SCALE GENOMIC DNA]</scope>
    <source>
        <strain evidence="3 4">CYW4</strain>
    </source>
</reference>
<dbReference type="Proteomes" id="UP000290932">
    <property type="component" value="Unassembled WGS sequence"/>
</dbReference>
<evidence type="ECO:0000256" key="1">
    <source>
        <dbReference type="SAM" id="Phobius"/>
    </source>
</evidence>
<dbReference type="RefSeq" id="WP_164913653.1">
    <property type="nucleotide sequence ID" value="NZ_LHQS01000002.1"/>
</dbReference>
<dbReference type="Pfam" id="PF25939">
    <property type="entry name" value="DUF7982"/>
    <property type="match status" value="1"/>
</dbReference>
<gene>
    <name evidence="3" type="ORF">ABH15_06385</name>
</gene>
<sequence length="268" mass="28073">MDGYKNYRTGAYLLIGFAVLLLLAALLTDRWGSLHSLLLMLSTTTFIGGAFLFALGGDDPVRATVAGQFSLQGIAALGGIIHDRGGRGTAVFLPPKSEDGAVMQFIPTARSSGSYTGGADGSALCNGGSGILIEPLAGSMLEDLKRDNNLVLPTEYALLAGAVREVCEDLLSVADQVEVQREGDVVTVTLQNYRFFSGCISRREASPESCALCPCSVCSLIMCMMAEGLGCEVRLQQADLDEGERSVRMGISCSARDSAGVASGSPDL</sequence>
<dbReference type="OrthoDB" id="148221at2157"/>
<keyword evidence="1" id="KW-1133">Transmembrane helix</keyword>
<feature type="transmembrane region" description="Helical" evidence="1">
    <location>
        <begin position="12"/>
        <end position="28"/>
    </location>
</feature>
<keyword evidence="4" id="KW-1185">Reference proteome</keyword>
<dbReference type="AlphaFoldDB" id="A0A498H1U7"/>
<evidence type="ECO:0000259" key="2">
    <source>
        <dbReference type="Pfam" id="PF25939"/>
    </source>
</evidence>
<accession>A0A498H1U7</accession>
<proteinExistence type="predicted"/>
<keyword evidence="1" id="KW-0812">Transmembrane</keyword>
<name>A0A498H1U7_9EURY</name>
<protein>
    <recommendedName>
        <fullName evidence="2">DUF7982 domain-containing protein</fullName>
    </recommendedName>
</protein>
<dbReference type="EMBL" id="LHQS01000002">
    <property type="protein sequence ID" value="RXE55846.1"/>
    <property type="molecule type" value="Genomic_DNA"/>
</dbReference>
<organism evidence="3 4">
    <name type="scientific">Methanoculleus taiwanensis</name>
    <dbReference type="NCBI Taxonomy" id="1550565"/>
    <lineage>
        <taxon>Archaea</taxon>
        <taxon>Methanobacteriati</taxon>
        <taxon>Methanobacteriota</taxon>
        <taxon>Stenosarchaea group</taxon>
        <taxon>Methanomicrobia</taxon>
        <taxon>Methanomicrobiales</taxon>
        <taxon>Methanomicrobiaceae</taxon>
        <taxon>Methanoculleus</taxon>
    </lineage>
</organism>